<proteinExistence type="inferred from homology"/>
<dbReference type="Gene3D" id="1.10.10.10">
    <property type="entry name" value="Winged helix-like DNA-binding domain superfamily/Winged helix DNA-binding domain"/>
    <property type="match status" value="1"/>
</dbReference>
<comment type="similarity">
    <text evidence="1">Belongs to the LysR transcriptional regulatory family.</text>
</comment>
<keyword evidence="3 6" id="KW-0238">DNA-binding</keyword>
<evidence type="ECO:0000259" key="5">
    <source>
        <dbReference type="PROSITE" id="PS50931"/>
    </source>
</evidence>
<keyword evidence="7" id="KW-1185">Reference proteome</keyword>
<protein>
    <submittedName>
        <fullName evidence="6">DNA-binding transcriptional regulator, LysR family</fullName>
    </submittedName>
</protein>
<dbReference type="InterPro" id="IPR036388">
    <property type="entry name" value="WH-like_DNA-bd_sf"/>
</dbReference>
<organism evidence="6 7">
    <name type="scientific">Pseudomonas japonica</name>
    <dbReference type="NCBI Taxonomy" id="256466"/>
    <lineage>
        <taxon>Bacteria</taxon>
        <taxon>Pseudomonadati</taxon>
        <taxon>Pseudomonadota</taxon>
        <taxon>Gammaproteobacteria</taxon>
        <taxon>Pseudomonadales</taxon>
        <taxon>Pseudomonadaceae</taxon>
        <taxon>Pseudomonas</taxon>
    </lineage>
</organism>
<dbReference type="EMBL" id="FZOL01000013">
    <property type="protein sequence ID" value="SNS68921.1"/>
    <property type="molecule type" value="Genomic_DNA"/>
</dbReference>
<dbReference type="Proteomes" id="UP000198407">
    <property type="component" value="Unassembled WGS sequence"/>
</dbReference>
<evidence type="ECO:0000256" key="4">
    <source>
        <dbReference type="ARBA" id="ARBA00023163"/>
    </source>
</evidence>
<sequence>MNWNDARVFLALARQQTLRGAARAMNVDQATVSRRVAAMEHALGSTLFLRTASGYQLTEVGESVLELAERMEASAIELVRRAQGQDRALSGEVRVTTTDSLAVDFVIPAVARLHARHPQVRITLNSSSDLLNLSRRDADIAIRTLKPDNPDLVVRRLASWPMGLFAAQAYLDAHGEPARGTAFAGHDLVMYEPWLQDAHTASLVGEPIGAGRVVMTGNTSILVRNALKAGIGLGEIPLYMGQQDGLVRLWPECQRSKPYEVWMVTHGDFRHTARIRAVIDALVQAFAELSGDCG</sequence>
<evidence type="ECO:0000256" key="3">
    <source>
        <dbReference type="ARBA" id="ARBA00023125"/>
    </source>
</evidence>
<dbReference type="Pfam" id="PF03466">
    <property type="entry name" value="LysR_substrate"/>
    <property type="match status" value="1"/>
</dbReference>
<feature type="domain" description="HTH lysR-type" evidence="5">
    <location>
        <begin position="1"/>
        <end position="58"/>
    </location>
</feature>
<dbReference type="GO" id="GO:0003700">
    <property type="term" value="F:DNA-binding transcription factor activity"/>
    <property type="evidence" value="ECO:0007669"/>
    <property type="project" value="InterPro"/>
</dbReference>
<dbReference type="Pfam" id="PF00126">
    <property type="entry name" value="HTH_1"/>
    <property type="match status" value="1"/>
</dbReference>
<evidence type="ECO:0000256" key="1">
    <source>
        <dbReference type="ARBA" id="ARBA00009437"/>
    </source>
</evidence>
<dbReference type="InterPro" id="IPR058163">
    <property type="entry name" value="LysR-type_TF_proteobact-type"/>
</dbReference>
<dbReference type="RefSeq" id="WP_042126372.1">
    <property type="nucleotide sequence ID" value="NZ_FZOL01000013.1"/>
</dbReference>
<dbReference type="SUPFAM" id="SSF53850">
    <property type="entry name" value="Periplasmic binding protein-like II"/>
    <property type="match status" value="1"/>
</dbReference>
<evidence type="ECO:0000313" key="7">
    <source>
        <dbReference type="Proteomes" id="UP000198407"/>
    </source>
</evidence>
<dbReference type="InterPro" id="IPR005119">
    <property type="entry name" value="LysR_subst-bd"/>
</dbReference>
<reference evidence="7" key="1">
    <citation type="submission" date="2017-06" db="EMBL/GenBank/DDBJ databases">
        <authorList>
            <person name="Varghese N."/>
            <person name="Submissions S."/>
        </authorList>
    </citation>
    <scope>NUCLEOTIDE SEQUENCE [LARGE SCALE GENOMIC DNA]</scope>
    <source>
        <strain evidence="7">DSM 22348</strain>
    </source>
</reference>
<accession>A0A239GIU1</accession>
<dbReference type="AlphaFoldDB" id="A0A239GIU1"/>
<keyword evidence="4" id="KW-0804">Transcription</keyword>
<dbReference type="PROSITE" id="PS50931">
    <property type="entry name" value="HTH_LYSR"/>
    <property type="match status" value="1"/>
</dbReference>
<dbReference type="SUPFAM" id="SSF46785">
    <property type="entry name" value="Winged helix' DNA-binding domain"/>
    <property type="match status" value="1"/>
</dbReference>
<dbReference type="GO" id="GO:0043565">
    <property type="term" value="F:sequence-specific DNA binding"/>
    <property type="evidence" value="ECO:0007669"/>
    <property type="project" value="TreeGrafter"/>
</dbReference>
<dbReference type="PANTHER" id="PTHR30537:SF3">
    <property type="entry name" value="TRANSCRIPTIONAL REGULATORY PROTEIN"/>
    <property type="match status" value="1"/>
</dbReference>
<dbReference type="STRING" id="1215104.GCA_000730585_02232"/>
<gene>
    <name evidence="6" type="ORF">SAMN05444352_1138</name>
</gene>
<name>A0A239GIU1_9PSED</name>
<evidence type="ECO:0000313" key="6">
    <source>
        <dbReference type="EMBL" id="SNS68921.1"/>
    </source>
</evidence>
<dbReference type="InterPro" id="IPR036390">
    <property type="entry name" value="WH_DNA-bd_sf"/>
</dbReference>
<keyword evidence="2" id="KW-0805">Transcription regulation</keyword>
<evidence type="ECO:0000256" key="2">
    <source>
        <dbReference type="ARBA" id="ARBA00023015"/>
    </source>
</evidence>
<dbReference type="Gene3D" id="3.40.190.290">
    <property type="match status" value="1"/>
</dbReference>
<dbReference type="PANTHER" id="PTHR30537">
    <property type="entry name" value="HTH-TYPE TRANSCRIPTIONAL REGULATOR"/>
    <property type="match status" value="1"/>
</dbReference>
<dbReference type="GO" id="GO:0006351">
    <property type="term" value="P:DNA-templated transcription"/>
    <property type="evidence" value="ECO:0007669"/>
    <property type="project" value="TreeGrafter"/>
</dbReference>
<dbReference type="OrthoDB" id="570111at2"/>
<dbReference type="InterPro" id="IPR000847">
    <property type="entry name" value="LysR_HTH_N"/>
</dbReference>